<keyword evidence="3 12" id="KW-0808">Transferase</keyword>
<dbReference type="GO" id="GO:0030496">
    <property type="term" value="C:midbody"/>
    <property type="evidence" value="ECO:0007669"/>
    <property type="project" value="UniProtKB-SubCell"/>
</dbReference>
<dbReference type="AlphaFoldDB" id="T1I9X7"/>
<dbReference type="EMBL" id="ACPB03008218">
    <property type="status" value="NOT_ANNOTATED_CDS"/>
    <property type="molecule type" value="Genomic_DNA"/>
</dbReference>
<evidence type="ECO:0000313" key="13">
    <source>
        <dbReference type="EnsemblMetazoa" id="RPRC013098-PA"/>
    </source>
</evidence>
<dbReference type="PROSITE" id="PS00108">
    <property type="entry name" value="PROTEIN_KINASE_ST"/>
    <property type="match status" value="1"/>
</dbReference>
<dbReference type="GO" id="GO:0006325">
    <property type="term" value="P:chromatin organization"/>
    <property type="evidence" value="ECO:0007669"/>
    <property type="project" value="UniProtKB-ARBA"/>
</dbReference>
<dbReference type="STRING" id="13249.T1I9X7"/>
<dbReference type="GO" id="GO:0030261">
    <property type="term" value="P:chromosome condensation"/>
    <property type="evidence" value="ECO:0007669"/>
    <property type="project" value="UniProtKB-ARBA"/>
</dbReference>
<dbReference type="Gene3D" id="3.30.200.20">
    <property type="entry name" value="Phosphorylase Kinase, domain 1"/>
    <property type="match status" value="1"/>
</dbReference>
<feature type="binding site" evidence="10">
    <location>
        <begin position="125"/>
        <end position="127"/>
    </location>
    <ligand>
        <name>ATP</name>
        <dbReference type="ChEBI" id="CHEBI:30616"/>
    </ligand>
</feature>
<dbReference type="eggNOG" id="KOG0580">
    <property type="taxonomic scope" value="Eukaryota"/>
</dbReference>
<feature type="binding site" evidence="10">
    <location>
        <position position="76"/>
    </location>
    <ligand>
        <name>ATP</name>
        <dbReference type="ChEBI" id="CHEBI:30616"/>
    </ligand>
</feature>
<dbReference type="InterPro" id="IPR011009">
    <property type="entry name" value="Kinase-like_dom_sf"/>
</dbReference>
<evidence type="ECO:0000256" key="3">
    <source>
        <dbReference type="ARBA" id="ARBA00022679"/>
    </source>
</evidence>
<keyword evidence="5 12" id="KW-0418">Kinase</keyword>
<protein>
    <recommendedName>
        <fullName evidence="12">Aurora kinase</fullName>
        <ecNumber evidence="12">2.7.11.1</ecNumber>
    </recommendedName>
</protein>
<dbReference type="InterPro" id="IPR008271">
    <property type="entry name" value="Ser/Thr_kinase_AS"/>
</dbReference>
<dbReference type="PIRSF" id="PIRSF000654">
    <property type="entry name" value="Integrin-linked_kinase"/>
    <property type="match status" value="1"/>
</dbReference>
<evidence type="ECO:0000256" key="9">
    <source>
        <dbReference type="PIRSR" id="PIRSR630616-1"/>
    </source>
</evidence>
<feature type="cross-link" description="Glycyl lysine isopeptide (Lys-Gly) (interchain with G-Cter in SUMO2)" evidence="11">
    <location>
        <position position="174"/>
    </location>
</feature>
<keyword evidence="4 10" id="KW-0547">Nucleotide-binding</keyword>
<dbReference type="GO" id="GO:0005524">
    <property type="term" value="F:ATP binding"/>
    <property type="evidence" value="ECO:0007669"/>
    <property type="project" value="UniProtKB-UniRule"/>
</dbReference>
<name>T1I9X7_RHOPR</name>
<keyword evidence="14" id="KW-1185">Reference proteome</keyword>
<accession>T1I9X7</accession>
<dbReference type="Gene3D" id="1.10.510.10">
    <property type="entry name" value="Transferase(Phosphotransferase) domain 1"/>
    <property type="match status" value="1"/>
</dbReference>
<evidence type="ECO:0000256" key="4">
    <source>
        <dbReference type="ARBA" id="ARBA00022741"/>
    </source>
</evidence>
<dbReference type="Proteomes" id="UP000015103">
    <property type="component" value="Unassembled WGS sequence"/>
</dbReference>
<evidence type="ECO:0000256" key="6">
    <source>
        <dbReference type="ARBA" id="ARBA00022840"/>
    </source>
</evidence>
<comment type="catalytic activity">
    <reaction evidence="8 12">
        <text>L-seryl-[protein] + ATP = O-phospho-L-seryl-[protein] + ADP + H(+)</text>
        <dbReference type="Rhea" id="RHEA:17989"/>
        <dbReference type="Rhea" id="RHEA-COMP:9863"/>
        <dbReference type="Rhea" id="RHEA-COMP:11604"/>
        <dbReference type="ChEBI" id="CHEBI:15378"/>
        <dbReference type="ChEBI" id="CHEBI:29999"/>
        <dbReference type="ChEBI" id="CHEBI:30616"/>
        <dbReference type="ChEBI" id="CHEBI:83421"/>
        <dbReference type="ChEBI" id="CHEBI:456216"/>
        <dbReference type="EC" id="2.7.11.1"/>
    </reaction>
</comment>
<dbReference type="PROSITE" id="PS50011">
    <property type="entry name" value="PROTEIN_KINASE_DOM"/>
    <property type="match status" value="1"/>
</dbReference>
<feature type="binding site" evidence="10">
    <location>
        <position position="190"/>
    </location>
    <ligand>
        <name>ATP</name>
        <dbReference type="ChEBI" id="CHEBI:30616"/>
    </ligand>
</feature>
<dbReference type="SUPFAM" id="SSF56112">
    <property type="entry name" value="Protein kinase-like (PK-like)"/>
    <property type="match status" value="1"/>
</dbReference>
<evidence type="ECO:0000256" key="5">
    <source>
        <dbReference type="ARBA" id="ARBA00022777"/>
    </source>
</evidence>
<dbReference type="InterPro" id="IPR000719">
    <property type="entry name" value="Prot_kinase_dom"/>
</dbReference>
<dbReference type="VEuPathDB" id="VectorBase:RPRC013098"/>
<keyword evidence="6 10" id="KW-0067">ATP-binding</keyword>
<dbReference type="InParanoid" id="T1I9X7"/>
<dbReference type="EnsemblMetazoa" id="RPRC013098-RA">
    <property type="protein sequence ID" value="RPRC013098-PA"/>
    <property type="gene ID" value="RPRC013098"/>
</dbReference>
<dbReference type="PANTHER" id="PTHR24350">
    <property type="entry name" value="SERINE/THREONINE-PROTEIN KINASE IAL-RELATED"/>
    <property type="match status" value="1"/>
</dbReference>
<evidence type="ECO:0000256" key="7">
    <source>
        <dbReference type="ARBA" id="ARBA00047899"/>
    </source>
</evidence>
<comment type="similarity">
    <text evidence="12">Belongs to the protein kinase superfamily. Ser/Thr protein kinase family. Aurora subfamily.</text>
</comment>
<feature type="active site" description="Proton acceptor" evidence="9">
    <location>
        <position position="172"/>
    </location>
</feature>
<evidence type="ECO:0000256" key="12">
    <source>
        <dbReference type="RuleBase" id="RU367134"/>
    </source>
</evidence>
<evidence type="ECO:0000313" key="14">
    <source>
        <dbReference type="Proteomes" id="UP000015103"/>
    </source>
</evidence>
<feature type="binding site" evidence="10">
    <location>
        <begin position="176"/>
        <end position="177"/>
    </location>
    <ligand>
        <name>ATP</name>
        <dbReference type="ChEBI" id="CHEBI:30616"/>
    </ligand>
</feature>
<evidence type="ECO:0000256" key="8">
    <source>
        <dbReference type="ARBA" id="ARBA00048679"/>
    </source>
</evidence>
<reference evidence="13" key="1">
    <citation type="submission" date="2015-05" db="UniProtKB">
        <authorList>
            <consortium name="EnsemblMetazoa"/>
        </authorList>
    </citation>
    <scope>IDENTIFICATION</scope>
</reference>
<dbReference type="GO" id="GO:0000070">
    <property type="term" value="P:mitotic sister chromatid segregation"/>
    <property type="evidence" value="ECO:0007669"/>
    <property type="project" value="UniProtKB-ARBA"/>
</dbReference>
<organism evidence="13 14">
    <name type="scientific">Rhodnius prolixus</name>
    <name type="common">Triatomid bug</name>
    <dbReference type="NCBI Taxonomy" id="13249"/>
    <lineage>
        <taxon>Eukaryota</taxon>
        <taxon>Metazoa</taxon>
        <taxon>Ecdysozoa</taxon>
        <taxon>Arthropoda</taxon>
        <taxon>Hexapoda</taxon>
        <taxon>Insecta</taxon>
        <taxon>Pterygota</taxon>
        <taxon>Neoptera</taxon>
        <taxon>Paraneoptera</taxon>
        <taxon>Hemiptera</taxon>
        <taxon>Heteroptera</taxon>
        <taxon>Panheteroptera</taxon>
        <taxon>Cimicomorpha</taxon>
        <taxon>Reduviidae</taxon>
        <taxon>Triatominae</taxon>
        <taxon>Rhodnius</taxon>
    </lineage>
</organism>
<dbReference type="HOGENOM" id="CLU_000288_63_0_1"/>
<dbReference type="FunFam" id="1.10.510.10:FF:000235">
    <property type="entry name" value="Serine/threonine-protein kinase ark1"/>
    <property type="match status" value="1"/>
</dbReference>
<dbReference type="FunFam" id="3.30.200.20:FF:000042">
    <property type="entry name" value="Aurora kinase A"/>
    <property type="match status" value="1"/>
</dbReference>
<proteinExistence type="inferred from homology"/>
<evidence type="ECO:0000256" key="10">
    <source>
        <dbReference type="PIRSR" id="PIRSR630616-2"/>
    </source>
</evidence>
<dbReference type="GO" id="GO:0032506">
    <property type="term" value="P:cytokinetic process"/>
    <property type="evidence" value="ECO:0007669"/>
    <property type="project" value="UniProtKB-ARBA"/>
</dbReference>
<comment type="catalytic activity">
    <reaction evidence="7 12">
        <text>L-threonyl-[protein] + ATP = O-phospho-L-threonyl-[protein] + ADP + H(+)</text>
        <dbReference type="Rhea" id="RHEA:46608"/>
        <dbReference type="Rhea" id="RHEA-COMP:11060"/>
        <dbReference type="Rhea" id="RHEA-COMP:11605"/>
        <dbReference type="ChEBI" id="CHEBI:15378"/>
        <dbReference type="ChEBI" id="CHEBI:30013"/>
        <dbReference type="ChEBI" id="CHEBI:30616"/>
        <dbReference type="ChEBI" id="CHEBI:61977"/>
        <dbReference type="ChEBI" id="CHEBI:456216"/>
        <dbReference type="EC" id="2.7.11.1"/>
    </reaction>
</comment>
<dbReference type="InterPro" id="IPR030616">
    <property type="entry name" value="Aur-like"/>
</dbReference>
<dbReference type="OMA" id="YVDHWCL"/>
<dbReference type="SMART" id="SM00220">
    <property type="entry name" value="S_TKc"/>
    <property type="match status" value="1"/>
</dbReference>
<evidence type="ECO:0000256" key="2">
    <source>
        <dbReference type="ARBA" id="ARBA00022527"/>
    </source>
</evidence>
<evidence type="ECO:0000256" key="1">
    <source>
        <dbReference type="ARBA" id="ARBA00004214"/>
    </source>
</evidence>
<dbReference type="GO" id="GO:0004674">
    <property type="term" value="F:protein serine/threonine kinase activity"/>
    <property type="evidence" value="ECO:0007669"/>
    <property type="project" value="UniProtKB-KW"/>
</dbReference>
<keyword evidence="2 12" id="KW-0723">Serine/threonine-protein kinase</keyword>
<evidence type="ECO:0000256" key="11">
    <source>
        <dbReference type="PIRSR" id="PIRSR630616-3"/>
    </source>
</evidence>
<dbReference type="EC" id="2.7.11.1" evidence="12"/>
<feature type="binding site" evidence="10">
    <location>
        <position position="57"/>
    </location>
    <ligand>
        <name>ATP</name>
        <dbReference type="ChEBI" id="CHEBI:30616"/>
    </ligand>
</feature>
<comment type="subcellular location">
    <subcellularLocation>
        <location evidence="1">Midbody</location>
    </subcellularLocation>
</comment>
<dbReference type="CDD" id="cd14007">
    <property type="entry name" value="STKc_Aurora"/>
    <property type="match status" value="1"/>
</dbReference>
<dbReference type="Pfam" id="PF00069">
    <property type="entry name" value="Pkinase"/>
    <property type="match status" value="1"/>
</dbReference>
<dbReference type="FunCoup" id="T1I9X7">
    <property type="interactions" value="30"/>
</dbReference>
<sequence length="254" mass="29317">MDLQNIPDFVEGTPVEYQDAAREMSRKMKAELEALRGNPKDWKLSDFQIGTPLSRGKFGRVYLARDKSTKYNVALKILFKAEIIKCNMQHQLLREIEIQTHLTHPNILKLLTYFHDDSRIYLVLEFAANGALFDNLQSQPHGRFSEHKAAKYTYQVADALKYCHLNEVIHRDIKPENLLLDLNDNIKLADFGWSVHAPSNKRKTVCGTLDYLPPEMVQGKTYCDKVDHWCLGVLCYEFLVGKPPFESKQQQVCT</sequence>